<feature type="domain" description="ADF-H" evidence="6">
    <location>
        <begin position="5"/>
        <end position="134"/>
    </location>
</feature>
<keyword evidence="2" id="KW-0963">Cytoplasm</keyword>
<dbReference type="Proteomes" id="UP001212841">
    <property type="component" value="Unassembled WGS sequence"/>
</dbReference>
<evidence type="ECO:0000256" key="1">
    <source>
        <dbReference type="ARBA" id="ARBA00004245"/>
    </source>
</evidence>
<dbReference type="FunFam" id="3.40.20.10:FF:000018">
    <property type="entry name" value="Coactosin-like 1"/>
    <property type="match status" value="1"/>
</dbReference>
<dbReference type="PANTHER" id="PTHR10829">
    <property type="entry name" value="CORTACTIN AND DREBRIN"/>
    <property type="match status" value="1"/>
</dbReference>
<evidence type="ECO:0000256" key="2">
    <source>
        <dbReference type="ARBA" id="ARBA00022490"/>
    </source>
</evidence>
<evidence type="ECO:0000256" key="4">
    <source>
        <dbReference type="ARBA" id="ARBA00023212"/>
    </source>
</evidence>
<dbReference type="SUPFAM" id="SSF55753">
    <property type="entry name" value="Actin depolymerizing proteins"/>
    <property type="match status" value="1"/>
</dbReference>
<dbReference type="CDD" id="cd11281">
    <property type="entry name" value="ADF_drebrin_like"/>
    <property type="match status" value="1"/>
</dbReference>
<comment type="caution">
    <text evidence="7">The sequence shown here is derived from an EMBL/GenBank/DDBJ whole genome shotgun (WGS) entry which is preliminary data.</text>
</comment>
<dbReference type="PROSITE" id="PS51263">
    <property type="entry name" value="ADF_H"/>
    <property type="match status" value="1"/>
</dbReference>
<keyword evidence="3" id="KW-0009">Actin-binding</keyword>
<evidence type="ECO:0000313" key="8">
    <source>
        <dbReference type="Proteomes" id="UP001212841"/>
    </source>
</evidence>
<dbReference type="AlphaFoldDB" id="A0AAD5WXY8"/>
<dbReference type="GO" id="GO:0030427">
    <property type="term" value="C:site of polarized growth"/>
    <property type="evidence" value="ECO:0007669"/>
    <property type="project" value="TreeGrafter"/>
</dbReference>
<dbReference type="EMBL" id="JADGJD010001773">
    <property type="protein sequence ID" value="KAJ3038042.1"/>
    <property type="molecule type" value="Genomic_DNA"/>
</dbReference>
<accession>A0AAD5WXY8</accession>
<dbReference type="PANTHER" id="PTHR10829:SF25">
    <property type="entry name" value="DREBRIN-LIKE PROTEIN"/>
    <property type="match status" value="1"/>
</dbReference>
<keyword evidence="4" id="KW-0206">Cytoskeleton</keyword>
<dbReference type="Gene3D" id="3.40.20.10">
    <property type="entry name" value="Severin"/>
    <property type="match status" value="1"/>
</dbReference>
<evidence type="ECO:0000259" key="6">
    <source>
        <dbReference type="PROSITE" id="PS51263"/>
    </source>
</evidence>
<dbReference type="GO" id="GO:0030864">
    <property type="term" value="C:cortical actin cytoskeleton"/>
    <property type="evidence" value="ECO:0007669"/>
    <property type="project" value="TreeGrafter"/>
</dbReference>
<feature type="non-terminal residue" evidence="7">
    <location>
        <position position="1"/>
    </location>
</feature>
<dbReference type="GO" id="GO:0005884">
    <property type="term" value="C:actin filament"/>
    <property type="evidence" value="ECO:0007669"/>
    <property type="project" value="TreeGrafter"/>
</dbReference>
<comment type="similarity">
    <text evidence="5">Belongs to the actin-binding proteins ADF family. Coactosin subfamily.</text>
</comment>
<comment type="subcellular location">
    <subcellularLocation>
        <location evidence="1">Cytoplasm</location>
        <location evidence="1">Cytoskeleton</location>
    </subcellularLocation>
</comment>
<proteinExistence type="inferred from homology"/>
<dbReference type="SMART" id="SM00102">
    <property type="entry name" value="ADF"/>
    <property type="match status" value="1"/>
</dbReference>
<dbReference type="InterPro" id="IPR029006">
    <property type="entry name" value="ADF-H/Gelsolin-like_dom_sf"/>
</dbReference>
<dbReference type="GO" id="GO:0030833">
    <property type="term" value="P:regulation of actin filament polymerization"/>
    <property type="evidence" value="ECO:0007669"/>
    <property type="project" value="TreeGrafter"/>
</dbReference>
<evidence type="ECO:0000256" key="5">
    <source>
        <dbReference type="ARBA" id="ARBA00038052"/>
    </source>
</evidence>
<keyword evidence="8" id="KW-1185">Reference proteome</keyword>
<evidence type="ECO:0000256" key="3">
    <source>
        <dbReference type="ARBA" id="ARBA00023203"/>
    </source>
</evidence>
<dbReference type="GO" id="GO:0051015">
    <property type="term" value="F:actin filament binding"/>
    <property type="evidence" value="ECO:0007669"/>
    <property type="project" value="TreeGrafter"/>
</dbReference>
<name>A0AAD5WXY8_9FUNG</name>
<evidence type="ECO:0000313" key="7">
    <source>
        <dbReference type="EMBL" id="KAJ3038042.1"/>
    </source>
</evidence>
<dbReference type="Pfam" id="PF00241">
    <property type="entry name" value="Cofilin_ADF"/>
    <property type="match status" value="1"/>
</dbReference>
<sequence length="159" mass="17432">MSQVNFSTFSKDLNDAYNKVLAGDDSTDWAIFSYDKGGNDLKVTGTGDGGLEELQEEFEESKIQYAFARVVEPISGLPKFVLISWCGDGVPVAKKGLFHYHVNDVTKYFKGFHVHINARGEGDVEPTVIMKKVRDSSGAKYSIHQEKGPAAMDIAPAPV</sequence>
<protein>
    <recommendedName>
        <fullName evidence="6">ADF-H domain-containing protein</fullName>
    </recommendedName>
</protein>
<organism evidence="7 8">
    <name type="scientific">Rhizophlyctis rosea</name>
    <dbReference type="NCBI Taxonomy" id="64517"/>
    <lineage>
        <taxon>Eukaryota</taxon>
        <taxon>Fungi</taxon>
        <taxon>Fungi incertae sedis</taxon>
        <taxon>Chytridiomycota</taxon>
        <taxon>Chytridiomycota incertae sedis</taxon>
        <taxon>Chytridiomycetes</taxon>
        <taxon>Rhizophlyctidales</taxon>
        <taxon>Rhizophlyctidaceae</taxon>
        <taxon>Rhizophlyctis</taxon>
    </lineage>
</organism>
<gene>
    <name evidence="7" type="ORF">HK097_003306</name>
</gene>
<dbReference type="InterPro" id="IPR002108">
    <property type="entry name" value="ADF-H"/>
</dbReference>
<reference evidence="7" key="1">
    <citation type="submission" date="2020-05" db="EMBL/GenBank/DDBJ databases">
        <title>Phylogenomic resolution of chytrid fungi.</title>
        <authorList>
            <person name="Stajich J.E."/>
            <person name="Amses K."/>
            <person name="Simmons R."/>
            <person name="Seto K."/>
            <person name="Myers J."/>
            <person name="Bonds A."/>
            <person name="Quandt C.A."/>
            <person name="Barry K."/>
            <person name="Liu P."/>
            <person name="Grigoriev I."/>
            <person name="Longcore J.E."/>
            <person name="James T.Y."/>
        </authorList>
    </citation>
    <scope>NUCLEOTIDE SEQUENCE</scope>
    <source>
        <strain evidence="7">JEL0318</strain>
    </source>
</reference>